<accession>A0A1M7Q8L2</accession>
<proteinExistence type="predicted"/>
<dbReference type="RefSeq" id="WP_073202572.1">
    <property type="nucleotide sequence ID" value="NZ_FRCZ01000006.1"/>
</dbReference>
<organism evidence="1 2">
    <name type="scientific">Gracilibacillus kekensis</name>
    <dbReference type="NCBI Taxonomy" id="1027249"/>
    <lineage>
        <taxon>Bacteria</taxon>
        <taxon>Bacillati</taxon>
        <taxon>Bacillota</taxon>
        <taxon>Bacilli</taxon>
        <taxon>Bacillales</taxon>
        <taxon>Bacillaceae</taxon>
        <taxon>Gracilibacillus</taxon>
    </lineage>
</organism>
<dbReference type="AlphaFoldDB" id="A0A1M7Q8L2"/>
<protein>
    <submittedName>
        <fullName evidence="1">Uncharacterized protein</fullName>
    </submittedName>
</protein>
<dbReference type="OrthoDB" id="2968739at2"/>
<dbReference type="Proteomes" id="UP000184184">
    <property type="component" value="Unassembled WGS sequence"/>
</dbReference>
<dbReference type="STRING" id="1027249.SAMN05216179_2908"/>
<evidence type="ECO:0000313" key="1">
    <source>
        <dbReference type="EMBL" id="SHN26887.1"/>
    </source>
</evidence>
<sequence length="203" mass="23415">MKVPSYISVTDQFINGMNVYLEQKNIALSEVVEVFAGNGQLGLRLGLEPDQNISDLLMHQDKWYRDEISSQWDLRPKGVIQESADETVVRFKNNQRPIKLIIVAAPPPANSYYCPSYAMAKNLHDYNPEAKMLFVGELNSDAFASVKFFEHVNKVEDRLFEKWIQNTYHQQGYFKDQGILVKPYLLEFSYCNDVDCDCKNSNN</sequence>
<keyword evidence="2" id="KW-1185">Reference proteome</keyword>
<dbReference type="EMBL" id="FRCZ01000006">
    <property type="protein sequence ID" value="SHN26887.1"/>
    <property type="molecule type" value="Genomic_DNA"/>
</dbReference>
<name>A0A1M7Q8L2_9BACI</name>
<reference evidence="1 2" key="1">
    <citation type="submission" date="2016-11" db="EMBL/GenBank/DDBJ databases">
        <authorList>
            <person name="Jaros S."/>
            <person name="Januszkiewicz K."/>
            <person name="Wedrychowicz H."/>
        </authorList>
    </citation>
    <scope>NUCLEOTIDE SEQUENCE [LARGE SCALE GENOMIC DNA]</scope>
    <source>
        <strain evidence="1 2">CGMCC 1.10681</strain>
    </source>
</reference>
<gene>
    <name evidence="1" type="ORF">SAMN05216179_2908</name>
</gene>
<evidence type="ECO:0000313" key="2">
    <source>
        <dbReference type="Proteomes" id="UP000184184"/>
    </source>
</evidence>